<comment type="caution">
    <text evidence="3">The sequence shown here is derived from an EMBL/GenBank/DDBJ whole genome shotgun (WGS) entry which is preliminary data.</text>
</comment>
<gene>
    <name evidence="3" type="ORF">CVT26_000592</name>
</gene>
<evidence type="ECO:0000313" key="4">
    <source>
        <dbReference type="Proteomes" id="UP000284706"/>
    </source>
</evidence>
<dbReference type="AlphaFoldDB" id="A0A409WW75"/>
<feature type="transmembrane region" description="Helical" evidence="2">
    <location>
        <begin position="426"/>
        <end position="453"/>
    </location>
</feature>
<keyword evidence="2" id="KW-0812">Transmembrane</keyword>
<protein>
    <submittedName>
        <fullName evidence="3">Uncharacterized protein</fullName>
    </submittedName>
</protein>
<feature type="region of interest" description="Disordered" evidence="1">
    <location>
        <begin position="368"/>
        <end position="396"/>
    </location>
</feature>
<reference evidence="3 4" key="1">
    <citation type="journal article" date="2018" name="Evol. Lett.">
        <title>Horizontal gene cluster transfer increased hallucinogenic mushroom diversity.</title>
        <authorList>
            <person name="Reynolds H.T."/>
            <person name="Vijayakumar V."/>
            <person name="Gluck-Thaler E."/>
            <person name="Korotkin H.B."/>
            <person name="Matheny P.B."/>
            <person name="Slot J.C."/>
        </authorList>
    </citation>
    <scope>NUCLEOTIDE SEQUENCE [LARGE SCALE GENOMIC DNA]</scope>
    <source>
        <strain evidence="3 4">SRW20</strain>
    </source>
</reference>
<keyword evidence="4" id="KW-1185">Reference proteome</keyword>
<keyword evidence="2" id="KW-0472">Membrane</keyword>
<feature type="compositionally biased region" description="Polar residues" evidence="1">
    <location>
        <begin position="267"/>
        <end position="277"/>
    </location>
</feature>
<feature type="transmembrane region" description="Helical" evidence="2">
    <location>
        <begin position="101"/>
        <end position="121"/>
    </location>
</feature>
<accession>A0A409WW75</accession>
<dbReference type="InParanoid" id="A0A409WW75"/>
<evidence type="ECO:0000256" key="1">
    <source>
        <dbReference type="SAM" id="MobiDB-lite"/>
    </source>
</evidence>
<organism evidence="3 4">
    <name type="scientific">Gymnopilus dilepis</name>
    <dbReference type="NCBI Taxonomy" id="231916"/>
    <lineage>
        <taxon>Eukaryota</taxon>
        <taxon>Fungi</taxon>
        <taxon>Dikarya</taxon>
        <taxon>Basidiomycota</taxon>
        <taxon>Agaricomycotina</taxon>
        <taxon>Agaricomycetes</taxon>
        <taxon>Agaricomycetidae</taxon>
        <taxon>Agaricales</taxon>
        <taxon>Agaricineae</taxon>
        <taxon>Hymenogastraceae</taxon>
        <taxon>Gymnopilus</taxon>
    </lineage>
</organism>
<sequence length="459" mass="50272">MVLSFLDNDNGNGNSVCNIDKDTYVYWGKEAKELAEKYLANRTPDSAAQGQAQAPASAPSPTDLIVYQGERAKDDFSLAGFVREVAYWASWCAKWAYGLPLAWRLIVTVVLPALVAPFFVIGKGRKYRKAEPQVNEKQVVEDTELDQDVETETQLENGQDLETETQLADGNLEKDQEDQETFEYVQDLKTDTPLENGDLQAQDDKDAGEKFVYTGTSSIISDSIIDDTELNATTVSSWDFGSNNRQDENGQGLPGTARATEIDRENIPSSHSHTHTNNTDDDGHLRVNVNALDVDGHRNALNVDGHHSDSDAISTCATYDPSPEVSFDPINEHLPPAPSASDVSSASVPLVDLSEDGKHKHANVVGRVGDEAAGAGAGKRTREKEAEERREERASSLGSFNDLGASIHAPVSAIPPLEERLTRVCVFVDFVTVCFQMLICFFFLLSCLFRTFVASHPCP</sequence>
<proteinExistence type="predicted"/>
<dbReference type="EMBL" id="NHYE01004712">
    <property type="protein sequence ID" value="PPQ82721.1"/>
    <property type="molecule type" value="Genomic_DNA"/>
</dbReference>
<name>A0A409WW75_9AGAR</name>
<evidence type="ECO:0000313" key="3">
    <source>
        <dbReference type="EMBL" id="PPQ82721.1"/>
    </source>
</evidence>
<feature type="region of interest" description="Disordered" evidence="1">
    <location>
        <begin position="138"/>
        <end position="178"/>
    </location>
</feature>
<feature type="region of interest" description="Disordered" evidence="1">
    <location>
        <begin position="237"/>
        <end position="256"/>
    </location>
</feature>
<evidence type="ECO:0000256" key="2">
    <source>
        <dbReference type="SAM" id="Phobius"/>
    </source>
</evidence>
<feature type="compositionally biased region" description="Acidic residues" evidence="1">
    <location>
        <begin position="141"/>
        <end position="163"/>
    </location>
</feature>
<feature type="region of interest" description="Disordered" evidence="1">
    <location>
        <begin position="265"/>
        <end position="284"/>
    </location>
</feature>
<dbReference type="Proteomes" id="UP000284706">
    <property type="component" value="Unassembled WGS sequence"/>
</dbReference>
<keyword evidence="2" id="KW-1133">Transmembrane helix</keyword>
<feature type="compositionally biased region" description="Basic and acidic residues" evidence="1">
    <location>
        <begin position="380"/>
        <end position="394"/>
    </location>
</feature>